<dbReference type="EMBL" id="AP023368">
    <property type="protein sequence ID" value="BCJ99651.1"/>
    <property type="molecule type" value="Genomic_DNA"/>
</dbReference>
<name>A0A7I8DQW1_9FIRM</name>
<accession>A0A7I8DQW1</accession>
<evidence type="ECO:0000313" key="4">
    <source>
        <dbReference type="Proteomes" id="UP000515703"/>
    </source>
</evidence>
<dbReference type="Pfam" id="PF00534">
    <property type="entry name" value="Glycos_transf_1"/>
    <property type="match status" value="1"/>
</dbReference>
<dbReference type="GO" id="GO:0016757">
    <property type="term" value="F:glycosyltransferase activity"/>
    <property type="evidence" value="ECO:0007669"/>
    <property type="project" value="InterPro"/>
</dbReference>
<evidence type="ECO:0000259" key="2">
    <source>
        <dbReference type="Pfam" id="PF13439"/>
    </source>
</evidence>
<dbReference type="InterPro" id="IPR028098">
    <property type="entry name" value="Glyco_trans_4-like_N"/>
</dbReference>
<gene>
    <name evidence="3" type="ORF">bsdcttw_26920</name>
</gene>
<sequence length="418" mass="48243">MRILQINEVYKILSTGRTTLELEEELRRYGHESLVAYAYREMPVRRKEKRKEFEKGHYVIGTALDRKIHALSSRLSGLQGYFSNGATQKLIRYINKQKPDIVHLHNVHGNFLNLNKLLAYLGENNIAVVVTLHDCWFYTGRCTHYTVNCCYQWREGCQKCPNNRNTPPTWFFDRCSRMWEDKRKYFGAIKNLAVIGVSDWITNQAECSFLKDNGLVKRIYNWIDFDVFQVTESQDIRESLSIGEEFVILSVAATWCNAKGLKGMIKLAQKLSDCIFLLVGDMDSRIKLPPNIKLIPRINNPYSLAKIYSSADVYVSLSKEESFGKTVAEALACGTPAITCSSTALTELVGYQCGYTVYGRSLKKFYNRILEVKNKGKAYYSEYCIRYTRKHFSKESCVQEYIKVYEKLIGDRSQTDTI</sequence>
<evidence type="ECO:0000259" key="1">
    <source>
        <dbReference type="Pfam" id="PF00534"/>
    </source>
</evidence>
<evidence type="ECO:0000313" key="3">
    <source>
        <dbReference type="EMBL" id="BCJ99651.1"/>
    </source>
</evidence>
<dbReference type="AlphaFoldDB" id="A0A7I8DQW1"/>
<dbReference type="Proteomes" id="UP000515703">
    <property type="component" value="Chromosome"/>
</dbReference>
<dbReference type="SUPFAM" id="SSF53756">
    <property type="entry name" value="UDP-Glycosyltransferase/glycogen phosphorylase"/>
    <property type="match status" value="1"/>
</dbReference>
<reference evidence="3 4" key="2">
    <citation type="submission" date="2020-08" db="EMBL/GenBank/DDBJ databases">
        <authorList>
            <person name="Ueki A."/>
            <person name="Tonouchi A."/>
        </authorList>
    </citation>
    <scope>NUCLEOTIDE SEQUENCE [LARGE SCALE GENOMIC DNA]</scope>
    <source>
        <strain evidence="3 4">CTTW</strain>
    </source>
</reference>
<dbReference type="Pfam" id="PF13439">
    <property type="entry name" value="Glyco_transf_4"/>
    <property type="match status" value="1"/>
</dbReference>
<dbReference type="PANTHER" id="PTHR45947:SF3">
    <property type="entry name" value="SULFOQUINOVOSYL TRANSFERASE SQD2"/>
    <property type="match status" value="1"/>
</dbReference>
<keyword evidence="3" id="KW-0808">Transferase</keyword>
<proteinExistence type="predicted"/>
<dbReference type="Gene3D" id="3.40.50.2000">
    <property type="entry name" value="Glycogen Phosphorylase B"/>
    <property type="match status" value="2"/>
</dbReference>
<feature type="domain" description="Glycosyl transferase family 1" evidence="1">
    <location>
        <begin position="235"/>
        <end position="390"/>
    </location>
</feature>
<protein>
    <submittedName>
        <fullName evidence="3">Glycosyl transferase</fullName>
    </submittedName>
</protein>
<dbReference type="PANTHER" id="PTHR45947">
    <property type="entry name" value="SULFOQUINOVOSYL TRANSFERASE SQD2"/>
    <property type="match status" value="1"/>
</dbReference>
<dbReference type="InterPro" id="IPR050194">
    <property type="entry name" value="Glycosyltransferase_grp1"/>
</dbReference>
<organism evidence="3 4">
    <name type="scientific">Anaerocolumna chitinilytica</name>
    <dbReference type="NCBI Taxonomy" id="1727145"/>
    <lineage>
        <taxon>Bacteria</taxon>
        <taxon>Bacillati</taxon>
        <taxon>Bacillota</taxon>
        <taxon>Clostridia</taxon>
        <taxon>Lachnospirales</taxon>
        <taxon>Lachnospiraceae</taxon>
        <taxon>Anaerocolumna</taxon>
    </lineage>
</organism>
<dbReference type="KEGG" id="acht:bsdcttw_26920"/>
<keyword evidence="4" id="KW-1185">Reference proteome</keyword>
<feature type="domain" description="Glycosyltransferase subfamily 4-like N-terminal" evidence="2">
    <location>
        <begin position="16"/>
        <end position="225"/>
    </location>
</feature>
<dbReference type="RefSeq" id="WP_185255398.1">
    <property type="nucleotide sequence ID" value="NZ_AP023368.1"/>
</dbReference>
<dbReference type="InterPro" id="IPR001296">
    <property type="entry name" value="Glyco_trans_1"/>
</dbReference>
<reference evidence="3 4" key="1">
    <citation type="submission" date="2020-08" db="EMBL/GenBank/DDBJ databases">
        <title>Draft genome sequencing of an Anaerocolumna strain isolated from anoxic soil subjected to BSD treatment.</title>
        <authorList>
            <person name="Uek A."/>
            <person name="Tonouchi A."/>
        </authorList>
    </citation>
    <scope>NUCLEOTIDE SEQUENCE [LARGE SCALE GENOMIC DNA]</scope>
    <source>
        <strain evidence="3 4">CTTW</strain>
    </source>
</reference>